<dbReference type="Gene3D" id="3.40.50.150">
    <property type="entry name" value="Vaccinia Virus protein VP39"/>
    <property type="match status" value="1"/>
</dbReference>
<evidence type="ECO:0000313" key="3">
    <source>
        <dbReference type="Proteomes" id="UP001595923"/>
    </source>
</evidence>
<comment type="caution">
    <text evidence="2">The sequence shown here is derived from an EMBL/GenBank/DDBJ whole genome shotgun (WGS) entry which is preliminary data.</text>
</comment>
<dbReference type="PANTHER" id="PTHR34203:SF15">
    <property type="entry name" value="SLL1173 PROTEIN"/>
    <property type="match status" value="1"/>
</dbReference>
<dbReference type="PANTHER" id="PTHR34203">
    <property type="entry name" value="METHYLTRANSFERASE, FKBM FAMILY PROTEIN"/>
    <property type="match status" value="1"/>
</dbReference>
<keyword evidence="2" id="KW-0808">Transferase</keyword>
<dbReference type="EMBL" id="JBHSFQ010000050">
    <property type="protein sequence ID" value="MFC4565861.1"/>
    <property type="molecule type" value="Genomic_DNA"/>
</dbReference>
<proteinExistence type="predicted"/>
<gene>
    <name evidence="2" type="ORF">ACFO4E_28715</name>
</gene>
<keyword evidence="2" id="KW-0489">Methyltransferase</keyword>
<feature type="domain" description="Methyltransferase FkbM" evidence="1">
    <location>
        <begin position="53"/>
        <end position="229"/>
    </location>
</feature>
<dbReference type="InterPro" id="IPR052514">
    <property type="entry name" value="SAM-dependent_MTase"/>
</dbReference>
<reference evidence="3" key="1">
    <citation type="journal article" date="2019" name="Int. J. Syst. Evol. Microbiol.">
        <title>The Global Catalogue of Microorganisms (GCM) 10K type strain sequencing project: providing services to taxonomists for standard genome sequencing and annotation.</title>
        <authorList>
            <consortium name="The Broad Institute Genomics Platform"/>
            <consortium name="The Broad Institute Genome Sequencing Center for Infectious Disease"/>
            <person name="Wu L."/>
            <person name="Ma J."/>
        </authorList>
    </citation>
    <scope>NUCLEOTIDE SEQUENCE [LARGE SCALE GENOMIC DNA]</scope>
    <source>
        <strain evidence="3">XZYJ18</strain>
    </source>
</reference>
<dbReference type="RefSeq" id="WP_378580223.1">
    <property type="nucleotide sequence ID" value="NZ_JBHSFQ010000050.1"/>
</dbReference>
<keyword evidence="3" id="KW-1185">Reference proteome</keyword>
<evidence type="ECO:0000313" key="2">
    <source>
        <dbReference type="EMBL" id="MFC4565861.1"/>
    </source>
</evidence>
<dbReference type="SUPFAM" id="SSF53335">
    <property type="entry name" value="S-adenosyl-L-methionine-dependent methyltransferases"/>
    <property type="match status" value="1"/>
</dbReference>
<dbReference type="Pfam" id="PF05050">
    <property type="entry name" value="Methyltransf_21"/>
    <property type="match status" value="1"/>
</dbReference>
<dbReference type="Proteomes" id="UP001595923">
    <property type="component" value="Unassembled WGS sequence"/>
</dbReference>
<sequence>MTSLTTPPRRPRAHLRLRAVAAVLRGLAPNAFFIENEVAGLGELVRPGAVCVDIGAEYGLYTFAMAGLAGPGGTVYAVEPLPGPARFLAAAVRAVDAPGIHVVRRALAGQPGAGTLSLPVRRGLPVHGRAYLTTGADRPGPNAEFGGRRLVPTEVGTLDELVAERGIERVDVIKADVEGAELAVLEGGWATLTAHRPALLLEIEDRHLAKYGTGAAAIVARLRGLGYRMSAWVAGGWHQVGEVREGHRNYLFTGRA</sequence>
<protein>
    <submittedName>
        <fullName evidence="2">FkbM family methyltransferase</fullName>
    </submittedName>
</protein>
<dbReference type="NCBIfam" id="TIGR01444">
    <property type="entry name" value="fkbM_fam"/>
    <property type="match status" value="1"/>
</dbReference>
<organism evidence="2 3">
    <name type="scientific">Nocardiopsis mangrovi</name>
    <dbReference type="NCBI Taxonomy" id="1179818"/>
    <lineage>
        <taxon>Bacteria</taxon>
        <taxon>Bacillati</taxon>
        <taxon>Actinomycetota</taxon>
        <taxon>Actinomycetes</taxon>
        <taxon>Streptosporangiales</taxon>
        <taxon>Nocardiopsidaceae</taxon>
        <taxon>Nocardiopsis</taxon>
    </lineage>
</organism>
<dbReference type="GO" id="GO:0008168">
    <property type="term" value="F:methyltransferase activity"/>
    <property type="evidence" value="ECO:0007669"/>
    <property type="project" value="UniProtKB-KW"/>
</dbReference>
<dbReference type="InterPro" id="IPR006342">
    <property type="entry name" value="FkbM_mtfrase"/>
</dbReference>
<dbReference type="InterPro" id="IPR029063">
    <property type="entry name" value="SAM-dependent_MTases_sf"/>
</dbReference>
<dbReference type="GO" id="GO:0032259">
    <property type="term" value="P:methylation"/>
    <property type="evidence" value="ECO:0007669"/>
    <property type="project" value="UniProtKB-KW"/>
</dbReference>
<name>A0ABV9E3V7_9ACTN</name>
<evidence type="ECO:0000259" key="1">
    <source>
        <dbReference type="Pfam" id="PF05050"/>
    </source>
</evidence>
<accession>A0ABV9E3V7</accession>